<dbReference type="EMBL" id="JANJYJ010000004">
    <property type="protein sequence ID" value="KAK3218705.1"/>
    <property type="molecule type" value="Genomic_DNA"/>
</dbReference>
<dbReference type="AlphaFoldDB" id="A0AAE0AJA0"/>
<organism evidence="1 2">
    <name type="scientific">Dipteronia sinensis</name>
    <dbReference type="NCBI Taxonomy" id="43782"/>
    <lineage>
        <taxon>Eukaryota</taxon>
        <taxon>Viridiplantae</taxon>
        <taxon>Streptophyta</taxon>
        <taxon>Embryophyta</taxon>
        <taxon>Tracheophyta</taxon>
        <taxon>Spermatophyta</taxon>
        <taxon>Magnoliopsida</taxon>
        <taxon>eudicotyledons</taxon>
        <taxon>Gunneridae</taxon>
        <taxon>Pentapetalae</taxon>
        <taxon>rosids</taxon>
        <taxon>malvids</taxon>
        <taxon>Sapindales</taxon>
        <taxon>Sapindaceae</taxon>
        <taxon>Hippocastanoideae</taxon>
        <taxon>Acereae</taxon>
        <taxon>Dipteronia</taxon>
    </lineage>
</organism>
<dbReference type="Proteomes" id="UP001281410">
    <property type="component" value="Unassembled WGS sequence"/>
</dbReference>
<proteinExistence type="predicted"/>
<accession>A0AAE0AJA0</accession>
<comment type="caution">
    <text evidence="1">The sequence shown here is derived from an EMBL/GenBank/DDBJ whole genome shotgun (WGS) entry which is preliminary data.</text>
</comment>
<gene>
    <name evidence="1" type="ORF">Dsin_012675</name>
</gene>
<sequence length="272" mass="28870">MEVVWEAGSFVVKLKKVDECVDFLWLERFLGINGSAVTKGVDCELFGKAVLEENSSTIKAVIEATSSNEKVVLEGSGSNGRVVGSCGVKSDRGTMDGSGNRVDKTGKHEVGEVFEKKRMGSVRGRRQLGASKCGGQAVMENGECLIRIEELSPSGVSGGLVGPCVGKVGVGKGGEKCIVKGSGLSSVGGDLGGPSIDLFVDLGDLDHFFRDTKVGAIDASPCSFDRKREKMIFFLSRIHRMKTRSGNRSCIFSGVDDELADCIATRKYGDKG</sequence>
<reference evidence="1" key="1">
    <citation type="journal article" date="2023" name="Plant J.">
        <title>Genome sequences and population genomics provide insights into the demographic history, inbreeding, and mutation load of two 'living fossil' tree species of Dipteronia.</title>
        <authorList>
            <person name="Feng Y."/>
            <person name="Comes H.P."/>
            <person name="Chen J."/>
            <person name="Zhu S."/>
            <person name="Lu R."/>
            <person name="Zhang X."/>
            <person name="Li P."/>
            <person name="Qiu J."/>
            <person name="Olsen K.M."/>
            <person name="Qiu Y."/>
        </authorList>
    </citation>
    <scope>NUCLEOTIDE SEQUENCE</scope>
    <source>
        <strain evidence="1">NBL</strain>
    </source>
</reference>
<protein>
    <submittedName>
        <fullName evidence="1">Uncharacterized protein</fullName>
    </submittedName>
</protein>
<evidence type="ECO:0000313" key="2">
    <source>
        <dbReference type="Proteomes" id="UP001281410"/>
    </source>
</evidence>
<keyword evidence="2" id="KW-1185">Reference proteome</keyword>
<name>A0AAE0AJA0_9ROSI</name>
<evidence type="ECO:0000313" key="1">
    <source>
        <dbReference type="EMBL" id="KAK3218705.1"/>
    </source>
</evidence>